<comment type="subcellular location">
    <subcellularLocation>
        <location evidence="1 7">Cell membrane</location>
        <topology evidence="1 7">Multi-pass membrane protein</topology>
    </subcellularLocation>
</comment>
<comment type="caution">
    <text evidence="9">The sequence shown here is derived from an EMBL/GenBank/DDBJ whole genome shotgun (WGS) entry which is preliminary data.</text>
</comment>
<dbReference type="Pfam" id="PF00528">
    <property type="entry name" value="BPD_transp_1"/>
    <property type="match status" value="1"/>
</dbReference>
<dbReference type="GO" id="GO:0071916">
    <property type="term" value="F:dipeptide transmembrane transporter activity"/>
    <property type="evidence" value="ECO:0007669"/>
    <property type="project" value="TreeGrafter"/>
</dbReference>
<feature type="transmembrane region" description="Helical" evidence="7">
    <location>
        <begin position="32"/>
        <end position="53"/>
    </location>
</feature>
<dbReference type="CDD" id="cd06261">
    <property type="entry name" value="TM_PBP2"/>
    <property type="match status" value="1"/>
</dbReference>
<feature type="transmembrane region" description="Helical" evidence="7">
    <location>
        <begin position="257"/>
        <end position="279"/>
    </location>
</feature>
<evidence type="ECO:0000313" key="10">
    <source>
        <dbReference type="Proteomes" id="UP000321034"/>
    </source>
</evidence>
<dbReference type="EMBL" id="VRSV01000001">
    <property type="protein sequence ID" value="TXK12471.1"/>
    <property type="molecule type" value="Genomic_DNA"/>
</dbReference>
<organism evidence="9 10">
    <name type="scientific">Microbacterium hatanonis</name>
    <dbReference type="NCBI Taxonomy" id="404366"/>
    <lineage>
        <taxon>Bacteria</taxon>
        <taxon>Bacillati</taxon>
        <taxon>Actinomycetota</taxon>
        <taxon>Actinomycetes</taxon>
        <taxon>Micrococcales</taxon>
        <taxon>Microbacteriaceae</taxon>
        <taxon>Microbacterium</taxon>
    </lineage>
</organism>
<evidence type="ECO:0000256" key="5">
    <source>
        <dbReference type="ARBA" id="ARBA00022989"/>
    </source>
</evidence>
<dbReference type="InterPro" id="IPR045621">
    <property type="entry name" value="BPD_transp_1_N"/>
</dbReference>
<evidence type="ECO:0000313" key="9">
    <source>
        <dbReference type="EMBL" id="TXK12471.1"/>
    </source>
</evidence>
<dbReference type="GO" id="GO:0005886">
    <property type="term" value="C:plasma membrane"/>
    <property type="evidence" value="ECO:0007669"/>
    <property type="project" value="UniProtKB-SubCell"/>
</dbReference>
<dbReference type="RefSeq" id="WP_147893198.1">
    <property type="nucleotide sequence ID" value="NZ_BAAANR010000001.1"/>
</dbReference>
<name>A0A5C8I2M8_9MICO</name>
<dbReference type="OrthoDB" id="9778910at2"/>
<feature type="domain" description="ABC transmembrane type-1" evidence="8">
    <location>
        <begin position="121"/>
        <end position="318"/>
    </location>
</feature>
<dbReference type="AlphaFoldDB" id="A0A5C8I2M8"/>
<evidence type="ECO:0000256" key="3">
    <source>
        <dbReference type="ARBA" id="ARBA00022475"/>
    </source>
</evidence>
<dbReference type="Pfam" id="PF19300">
    <property type="entry name" value="BPD_transp_1_N"/>
    <property type="match status" value="1"/>
</dbReference>
<dbReference type="InterPro" id="IPR000515">
    <property type="entry name" value="MetI-like"/>
</dbReference>
<dbReference type="Gene3D" id="1.10.3720.10">
    <property type="entry name" value="MetI-like"/>
    <property type="match status" value="1"/>
</dbReference>
<dbReference type="PANTHER" id="PTHR43163">
    <property type="entry name" value="DIPEPTIDE TRANSPORT SYSTEM PERMEASE PROTEIN DPPB-RELATED"/>
    <property type="match status" value="1"/>
</dbReference>
<keyword evidence="6 7" id="KW-0472">Membrane</keyword>
<dbReference type="PANTHER" id="PTHR43163:SF6">
    <property type="entry name" value="DIPEPTIDE TRANSPORT SYSTEM PERMEASE PROTEIN DPPB-RELATED"/>
    <property type="match status" value="1"/>
</dbReference>
<keyword evidence="4 7" id="KW-0812">Transmembrane</keyword>
<comment type="similarity">
    <text evidence="7">Belongs to the binding-protein-dependent transport system permease family.</text>
</comment>
<reference evidence="9 10" key="1">
    <citation type="submission" date="2019-08" db="EMBL/GenBank/DDBJ databases">
        <authorList>
            <person name="Dong K."/>
        </authorList>
    </citation>
    <scope>NUCLEOTIDE SEQUENCE [LARGE SCALE GENOMIC DNA]</scope>
    <source>
        <strain evidence="9 10">JCM14558</strain>
    </source>
</reference>
<dbReference type="PROSITE" id="PS50928">
    <property type="entry name" value="ABC_TM1"/>
    <property type="match status" value="1"/>
</dbReference>
<evidence type="ECO:0000259" key="8">
    <source>
        <dbReference type="PROSITE" id="PS50928"/>
    </source>
</evidence>
<gene>
    <name evidence="9" type="ORF">FVP77_03055</name>
</gene>
<feature type="transmembrane region" description="Helical" evidence="7">
    <location>
        <begin position="299"/>
        <end position="322"/>
    </location>
</feature>
<keyword evidence="3" id="KW-1003">Cell membrane</keyword>
<protein>
    <submittedName>
        <fullName evidence="9">ABC transporter permease</fullName>
    </submittedName>
</protein>
<sequence>MTAPALVTPTVSSAARPAARSARRASWIVGFLLRRAAMLVLVLVGVATLLFVLSRASGDPALIFSPPAATADQLEQTRIRLGLDQPVLVQYAQTIIGAFTLQFGDSFASRQDAWTLAVTRLVPSLALLVPGIAIGATVAFAVGIYAALRQSKVRSRVLMSIVVIIDGIPYFLLALLLVLVFAVTLRVLPATGSSGAESMVLPIAVLALSSVAALSRIVRGQMIDALGAESVLMARSKGVAPRTVLFGHALPLALPPLISYIGIMFSFMFGSLLILEPIFNYNGLGSLLVRSVTSRDFTMVQACVFLIALIVTSVNILADLLVRILDPRLRSEVAL</sequence>
<feature type="transmembrane region" description="Helical" evidence="7">
    <location>
        <begin position="160"/>
        <end position="187"/>
    </location>
</feature>
<accession>A0A5C8I2M8</accession>
<dbReference type="Proteomes" id="UP000321034">
    <property type="component" value="Unassembled WGS sequence"/>
</dbReference>
<evidence type="ECO:0000256" key="1">
    <source>
        <dbReference type="ARBA" id="ARBA00004651"/>
    </source>
</evidence>
<dbReference type="InterPro" id="IPR035906">
    <property type="entry name" value="MetI-like_sf"/>
</dbReference>
<feature type="transmembrane region" description="Helical" evidence="7">
    <location>
        <begin position="199"/>
        <end position="218"/>
    </location>
</feature>
<keyword evidence="5 7" id="KW-1133">Transmembrane helix</keyword>
<evidence type="ECO:0000256" key="6">
    <source>
        <dbReference type="ARBA" id="ARBA00023136"/>
    </source>
</evidence>
<keyword evidence="2 7" id="KW-0813">Transport</keyword>
<dbReference type="SUPFAM" id="SSF161098">
    <property type="entry name" value="MetI-like"/>
    <property type="match status" value="1"/>
</dbReference>
<evidence type="ECO:0000256" key="2">
    <source>
        <dbReference type="ARBA" id="ARBA00022448"/>
    </source>
</evidence>
<proteinExistence type="inferred from homology"/>
<feature type="transmembrane region" description="Helical" evidence="7">
    <location>
        <begin position="125"/>
        <end position="148"/>
    </location>
</feature>
<evidence type="ECO:0000256" key="4">
    <source>
        <dbReference type="ARBA" id="ARBA00022692"/>
    </source>
</evidence>
<evidence type="ECO:0000256" key="7">
    <source>
        <dbReference type="RuleBase" id="RU363032"/>
    </source>
</evidence>
<keyword evidence="10" id="KW-1185">Reference proteome</keyword>